<gene>
    <name evidence="1" type="ORF">DN068_18335</name>
</gene>
<dbReference type="SUPFAM" id="SSF56935">
    <property type="entry name" value="Porins"/>
    <property type="match status" value="1"/>
</dbReference>
<protein>
    <recommendedName>
        <fullName evidence="3">Porin</fullName>
    </recommendedName>
</protein>
<evidence type="ECO:0008006" key="3">
    <source>
        <dbReference type="Google" id="ProtNLM"/>
    </source>
</evidence>
<evidence type="ECO:0000313" key="2">
    <source>
        <dbReference type="Proteomes" id="UP000248745"/>
    </source>
</evidence>
<reference evidence="1 2" key="1">
    <citation type="submission" date="2018-06" db="EMBL/GenBank/DDBJ databases">
        <title>Mucibacter soli gen. nov., sp. nov., a new member of the family Chitinophagaceae producing mucin.</title>
        <authorList>
            <person name="Kim M.-K."/>
            <person name="Park S."/>
            <person name="Kim T.-S."/>
            <person name="Joung Y."/>
            <person name="Han J.-H."/>
            <person name="Kim S.B."/>
        </authorList>
    </citation>
    <scope>NUCLEOTIDE SEQUENCE [LARGE SCALE GENOMIC DNA]</scope>
    <source>
        <strain evidence="1 2">R1-15</strain>
    </source>
</reference>
<proteinExistence type="predicted"/>
<name>A0A2W2B5J6_9BACT</name>
<dbReference type="AlphaFoldDB" id="A0A2W2B5J6"/>
<keyword evidence="2" id="KW-1185">Reference proteome</keyword>
<evidence type="ECO:0000313" key="1">
    <source>
        <dbReference type="EMBL" id="PZF71257.1"/>
    </source>
</evidence>
<dbReference type="EMBL" id="QKTW01000025">
    <property type="protein sequence ID" value="PZF71257.1"/>
    <property type="molecule type" value="Genomic_DNA"/>
</dbReference>
<organism evidence="1 2">
    <name type="scientific">Taibaiella soli</name>
    <dbReference type="NCBI Taxonomy" id="1649169"/>
    <lineage>
        <taxon>Bacteria</taxon>
        <taxon>Pseudomonadati</taxon>
        <taxon>Bacteroidota</taxon>
        <taxon>Chitinophagia</taxon>
        <taxon>Chitinophagales</taxon>
        <taxon>Chitinophagaceae</taxon>
        <taxon>Taibaiella</taxon>
    </lineage>
</organism>
<comment type="caution">
    <text evidence="1">The sequence shown here is derived from an EMBL/GenBank/DDBJ whole genome shotgun (WGS) entry which is preliminary data.</text>
</comment>
<dbReference type="Proteomes" id="UP000248745">
    <property type="component" value="Unassembled WGS sequence"/>
</dbReference>
<accession>A0A2W2B5J6</accession>
<sequence>MLSTSASTAQTTNTADTAGKKAFVAKGQLWGYVFADYAFKSHADTVGGGRGGNNQYTKVPKDNGSFEFRRIYLGYNYDISQKFSAEFLLAYEDNNAAPQLPPTGDLLSDGKASLYIKLANLRWKSIFKGTDLVLGQAVTPAFPMTTETVWGYRSIERTVADIRRTPSFDLGVSLQGRYTVGKNEYGYDLMLGNGSSARPENDLFKTFYGDVFGKFLDKKLLVDLYADYSRINWDPGFHHDRNMIKGAVTYSADRFTVGVEAFYNRLMGDNVATHALNDGKDTITTKAMAVSVFVRGRIYKDKLGFFARYDNYNPSGNIDNSKYKEYTPLTAQYDPNTKEQFITAGIDFTPVKNVHLMPNIWYNSYKNAGPKDYGAANNDYDLVYRFTFYYIYGK</sequence>